<dbReference type="Proteomes" id="UP000004259">
    <property type="component" value="Unassembled WGS sequence"/>
</dbReference>
<proteinExistence type="predicted"/>
<dbReference type="RefSeq" id="WP_002852825.1">
    <property type="nucleotide sequence ID" value="NZ_ADKM02000130.1"/>
</dbReference>
<feature type="transmembrane region" description="Helical" evidence="7">
    <location>
        <begin position="1058"/>
        <end position="1079"/>
    </location>
</feature>
<evidence type="ECO:0000256" key="1">
    <source>
        <dbReference type="ARBA" id="ARBA00004651"/>
    </source>
</evidence>
<feature type="coiled-coil region" evidence="6">
    <location>
        <begin position="554"/>
        <end position="581"/>
    </location>
</feature>
<dbReference type="GO" id="GO:0005886">
    <property type="term" value="C:plasma membrane"/>
    <property type="evidence" value="ECO:0007669"/>
    <property type="project" value="UniProtKB-SubCell"/>
</dbReference>
<reference evidence="10" key="1">
    <citation type="submission" date="2011-02" db="EMBL/GenBank/DDBJ databases">
        <authorList>
            <person name="Nelson K.E."/>
            <person name="Sutton G."/>
            <person name="Torralba M."/>
            <person name="Durkin S."/>
            <person name="Harkins D."/>
            <person name="Montgomery R."/>
            <person name="Ziemer C."/>
            <person name="Klaassens E."/>
            <person name="Ocuiv P."/>
            <person name="Morrison M."/>
        </authorList>
    </citation>
    <scope>NUCLEOTIDE SEQUENCE [LARGE SCALE GENOMIC DNA]</scope>
    <source>
        <strain evidence="10">8</strain>
    </source>
</reference>
<evidence type="ECO:0000256" key="3">
    <source>
        <dbReference type="ARBA" id="ARBA00022692"/>
    </source>
</evidence>
<dbReference type="InterPro" id="IPR003838">
    <property type="entry name" value="ABC3_permease_C"/>
</dbReference>
<dbReference type="STRING" id="246199.CUS_7471"/>
<keyword evidence="2" id="KW-1003">Cell membrane</keyword>
<accession>E9SGU5</accession>
<dbReference type="Gene3D" id="6.10.250.2200">
    <property type="match status" value="1"/>
</dbReference>
<evidence type="ECO:0000256" key="7">
    <source>
        <dbReference type="SAM" id="Phobius"/>
    </source>
</evidence>
<gene>
    <name evidence="10" type="ORF">CUS_7471</name>
</gene>
<evidence type="ECO:0000256" key="4">
    <source>
        <dbReference type="ARBA" id="ARBA00022989"/>
    </source>
</evidence>
<feature type="domain" description="ABC3 transporter permease C-terminal" evidence="8">
    <location>
        <begin position="1008"/>
        <end position="1125"/>
    </location>
</feature>
<feature type="transmembrane region" description="Helical" evidence="7">
    <location>
        <begin position="1004"/>
        <end position="1024"/>
    </location>
</feature>
<keyword evidence="4 7" id="KW-1133">Transmembrane helix</keyword>
<evidence type="ECO:0000256" key="6">
    <source>
        <dbReference type="SAM" id="Coils"/>
    </source>
</evidence>
<feature type="transmembrane region" description="Helical" evidence="7">
    <location>
        <begin position="607"/>
        <end position="627"/>
    </location>
</feature>
<dbReference type="CDD" id="cd06503">
    <property type="entry name" value="ATP-synt_Fo_b"/>
    <property type="match status" value="1"/>
</dbReference>
<dbReference type="PANTHER" id="PTHR30287:SF1">
    <property type="entry name" value="INNER MEMBRANE PROTEIN"/>
    <property type="match status" value="1"/>
</dbReference>
<dbReference type="Gene3D" id="1.10.287.1490">
    <property type="match status" value="1"/>
</dbReference>
<feature type="coiled-coil region" evidence="6">
    <location>
        <begin position="251"/>
        <end position="373"/>
    </location>
</feature>
<feature type="domain" description="MacB-like periplasmic core" evidence="9">
    <location>
        <begin position="779"/>
        <end position="978"/>
    </location>
</feature>
<comment type="caution">
    <text evidence="10">The sequence shown here is derived from an EMBL/GenBank/DDBJ whole genome shotgun (WGS) entry which is preliminary data.</text>
</comment>
<feature type="transmembrane region" description="Helical" evidence="7">
    <location>
        <begin position="657"/>
        <end position="683"/>
    </location>
</feature>
<keyword evidence="3 7" id="KW-0812">Transmembrane</keyword>
<protein>
    <submittedName>
        <fullName evidence="10">Efflux ABC transporter, permease protein</fullName>
    </submittedName>
</protein>
<dbReference type="EMBL" id="ADKM02000130">
    <property type="protein sequence ID" value="EGC01360.1"/>
    <property type="molecule type" value="Genomic_DNA"/>
</dbReference>
<keyword evidence="5 7" id="KW-0472">Membrane</keyword>
<dbReference type="Pfam" id="PF02687">
    <property type="entry name" value="FtsX"/>
    <property type="match status" value="2"/>
</dbReference>
<organism evidence="10 11">
    <name type="scientific">Ruminococcus albus 8</name>
    <dbReference type="NCBI Taxonomy" id="246199"/>
    <lineage>
        <taxon>Bacteria</taxon>
        <taxon>Bacillati</taxon>
        <taxon>Bacillota</taxon>
        <taxon>Clostridia</taxon>
        <taxon>Eubacteriales</taxon>
        <taxon>Oscillospiraceae</taxon>
        <taxon>Ruminococcus</taxon>
    </lineage>
</organism>
<dbReference type="eggNOG" id="COG1196">
    <property type="taxonomic scope" value="Bacteria"/>
</dbReference>
<feature type="coiled-coil region" evidence="6">
    <location>
        <begin position="438"/>
        <end position="476"/>
    </location>
</feature>
<dbReference type="InterPro" id="IPR025857">
    <property type="entry name" value="MacB_PCD"/>
</dbReference>
<dbReference type="OrthoDB" id="5137249at2"/>
<dbReference type="eggNOG" id="COG0577">
    <property type="taxonomic scope" value="Bacteria"/>
</dbReference>
<comment type="subcellular location">
    <subcellularLocation>
        <location evidence="1">Cell membrane</location>
        <topology evidence="1">Multi-pass membrane protein</topology>
    </subcellularLocation>
</comment>
<feature type="domain" description="ABC3 transporter permease C-terminal" evidence="8">
    <location>
        <begin position="610"/>
        <end position="722"/>
    </location>
</feature>
<keyword evidence="11" id="KW-1185">Reference proteome</keyword>
<name>E9SGU5_RUMAL</name>
<evidence type="ECO:0000259" key="9">
    <source>
        <dbReference type="Pfam" id="PF12704"/>
    </source>
</evidence>
<feature type="transmembrane region" description="Helical" evidence="7">
    <location>
        <begin position="703"/>
        <end position="721"/>
    </location>
</feature>
<dbReference type="Pfam" id="PF12704">
    <property type="entry name" value="MacB_PCD"/>
    <property type="match status" value="1"/>
</dbReference>
<feature type="transmembrane region" description="Helical" evidence="7">
    <location>
        <begin position="1099"/>
        <end position="1117"/>
    </location>
</feature>
<feature type="transmembrane region" description="Helical" evidence="7">
    <location>
        <begin position="776"/>
        <end position="796"/>
    </location>
</feature>
<dbReference type="AlphaFoldDB" id="E9SGU5"/>
<dbReference type="PANTHER" id="PTHR30287">
    <property type="entry name" value="MEMBRANE COMPONENT OF PREDICTED ABC SUPERFAMILY METABOLITE UPTAKE TRANSPORTER"/>
    <property type="match status" value="1"/>
</dbReference>
<feature type="transmembrane region" description="Helical" evidence="7">
    <location>
        <begin position="20"/>
        <end position="37"/>
    </location>
</feature>
<evidence type="ECO:0000259" key="8">
    <source>
        <dbReference type="Pfam" id="PF02687"/>
    </source>
</evidence>
<evidence type="ECO:0000256" key="2">
    <source>
        <dbReference type="ARBA" id="ARBA00022475"/>
    </source>
</evidence>
<dbReference type="SUPFAM" id="SSF57997">
    <property type="entry name" value="Tropomyosin"/>
    <property type="match status" value="1"/>
</dbReference>
<evidence type="ECO:0000313" key="10">
    <source>
        <dbReference type="EMBL" id="EGC01360.1"/>
    </source>
</evidence>
<dbReference type="InterPro" id="IPR038766">
    <property type="entry name" value="Membrane_comp_ABC_pdt"/>
</dbReference>
<evidence type="ECO:0000256" key="5">
    <source>
        <dbReference type="ARBA" id="ARBA00023136"/>
    </source>
</evidence>
<sequence>MRSKLRVSSLREIKSTFGRFFAIMAIIALGVGFFSGVKITTPAMVNTVGGFMTDHELFDYRIVSTLGWEEDDVAALKGREDVRAAEGAYALDLLVHDEKDNELVFKTHSLTDGVNVPEMLEGRMPENDGEVLIDGKTSFKVGDKFTVGEGNSEDTLDNFKPRELTVVGRIYAPAYVHFERGTTTLGSGSVNGYIYLDKSAFDMEVYTELYVKLDHELDVYSDDYKDYMADREDSWEKAAEEQAEQRYDRIVSEAEDKLADGRQELEDAREEGQQKLDDARAELDDAKAELDDAAQKLTDAEKEIADGEKEIADNEKKLKDAKKTLDDTEGTLVSGKAQLDSAAATLAASKAQLDAGEKQLREGEAALAAAQAQLDDGAAQIEAGQAEIDANTAALNMQYAQFMEQYGEYLDMADMLPPEESAVIMAGKAQLDGGFEQLSAAQAELDAKKAELSAGQAELSAQREVLEQSRAQLEAGRAQYQQGLAQYSASLAQYQSGKAQYDKGLRDYEDGKKQLEDGKAELEKGRQEYKDGKAEYEDGLEKYEDGEAEYQDGVTSFDEEIAKAEQELADGEKELRDLKKPDVFLLDRNTNIGYACFENDSEIVEQVARVFPIFFILVAALVCMTTMSRMVEERRTQIGTLKALGYSERAIMGKFTFYAGSAAVLGCVTGYGVGTVLFPKVIWMTYKLMYIELDIKYLFDVKLAAIAGTVAIACSVGAAWLSCRYELSETAAGLMRPKAPKAGKRVLLERFPFIWNRMKFLHKVTIRNIFRYKKRFFMMIVGISGCTALLLTGFGLKDSVSGFAEVQYEEIVTADASVDFKAGDDGGMPHSLSEKLDDMGAEYACIYTGAWDLVKKDLTKSMTLMAPADFDELKGSMNFIDTEGEAVEPPTGDEALVSISVAERYKVKAGDEITLRDENMRVMKFKVKAIFDNHVYNYIFVPHEAVERQLGEQTDMNEAYVRFKAGEDVHKAQTAIGKLDDVVNVTLYEDLKKRLTDSMSSLDYVVLLVIVSAAGLAFIVLYNLTNINITEREREIATIKVLGFFRNETAAYVLRENIFLTALGIAVGLGLGVLLHRFVMAQIVVDMVSFKVRILPMSFVYSIALTFLFNIGVNAVMSSKLEKINMAESLKSVE</sequence>
<keyword evidence="6" id="KW-0175">Coiled coil</keyword>
<evidence type="ECO:0000313" key="11">
    <source>
        <dbReference type="Proteomes" id="UP000004259"/>
    </source>
</evidence>